<comment type="subcellular location">
    <subcellularLocation>
        <location evidence="1">Nucleus</location>
    </subcellularLocation>
</comment>
<reference evidence="6 7" key="1">
    <citation type="journal article" date="2019" name="Commun. Biol.">
        <title>The bagworm genome reveals a unique fibroin gene that provides high tensile strength.</title>
        <authorList>
            <person name="Kono N."/>
            <person name="Nakamura H."/>
            <person name="Ohtoshi R."/>
            <person name="Tomita M."/>
            <person name="Numata K."/>
            <person name="Arakawa K."/>
        </authorList>
    </citation>
    <scope>NUCLEOTIDE SEQUENCE [LARGE SCALE GENOMIC DNA]</scope>
</reference>
<keyword evidence="3" id="KW-0804">Transcription</keyword>
<dbReference type="GO" id="GO:0006355">
    <property type="term" value="P:regulation of DNA-templated transcription"/>
    <property type="evidence" value="ECO:0007669"/>
    <property type="project" value="InterPro"/>
</dbReference>
<organism evidence="6 7">
    <name type="scientific">Eumeta variegata</name>
    <name type="common">Bagworm moth</name>
    <name type="synonym">Eumeta japonica</name>
    <dbReference type="NCBI Taxonomy" id="151549"/>
    <lineage>
        <taxon>Eukaryota</taxon>
        <taxon>Metazoa</taxon>
        <taxon>Ecdysozoa</taxon>
        <taxon>Arthropoda</taxon>
        <taxon>Hexapoda</taxon>
        <taxon>Insecta</taxon>
        <taxon>Pterygota</taxon>
        <taxon>Neoptera</taxon>
        <taxon>Endopterygota</taxon>
        <taxon>Lepidoptera</taxon>
        <taxon>Glossata</taxon>
        <taxon>Ditrysia</taxon>
        <taxon>Tineoidea</taxon>
        <taxon>Psychidae</taxon>
        <taxon>Oiketicinae</taxon>
        <taxon>Eumeta</taxon>
    </lineage>
</organism>
<feature type="compositionally biased region" description="Low complexity" evidence="5">
    <location>
        <begin position="60"/>
        <end position="71"/>
    </location>
</feature>
<dbReference type="PANTHER" id="PTHR15950">
    <property type="entry name" value="TRANSCRIPTION COFACTOR VESTIGIAL-LIKE PROTEIN"/>
    <property type="match status" value="1"/>
</dbReference>
<feature type="compositionally biased region" description="Pro residues" evidence="5">
    <location>
        <begin position="85"/>
        <end position="98"/>
    </location>
</feature>
<gene>
    <name evidence="6" type="primary">vg</name>
    <name evidence="6" type="ORF">EVAR_44155_1</name>
</gene>
<comment type="caution">
    <text evidence="6">The sequence shown here is derived from an EMBL/GenBank/DDBJ whole genome shotgun (WGS) entry which is preliminary data.</text>
</comment>
<keyword evidence="2" id="KW-0805">Transcription regulation</keyword>
<evidence type="ECO:0000256" key="1">
    <source>
        <dbReference type="ARBA" id="ARBA00004123"/>
    </source>
</evidence>
<sequence>MAVSCPEVMYGAYYPYLYGRGAARSFHHATPFQYERFNVGSGSGGCGAADGYGGGGVALSSAGSASSGAHSPPSPPHAHHAPASAPAPPTPGAQPPPRLRAKEEELSTHGRASADGGGSSESEGECGETGGGARGRAQYFSANCVVFTHYSGDVATVVDEHFARALSCAEKGKESSPLSARNLPASFFDSSLCAGAGAGGAGVAGDLYDYHHDPWHQHYQQYTAAAAHHHRAVQEYHAHAHAHAHAHHNMGGYGTVGGLLLGGARLPHAHAHAQYKGAVDWSGHQHATHHLDPAAYSYPAMPGDKIFIILYCVARRAAVGYFNCDDLGDVIAPAKQSIPACGRPRPAVAPVPRKPCFVSRRVPDRRARAAPSSEVEQRRDMRLQFVFCE</sequence>
<dbReference type="PANTHER" id="PTHR15950:SF15">
    <property type="entry name" value="PROTEIN VESTIGIAL"/>
    <property type="match status" value="1"/>
</dbReference>
<evidence type="ECO:0000313" key="6">
    <source>
        <dbReference type="EMBL" id="GBP64072.1"/>
    </source>
</evidence>
<evidence type="ECO:0000256" key="5">
    <source>
        <dbReference type="SAM" id="MobiDB-lite"/>
    </source>
</evidence>
<dbReference type="InterPro" id="IPR011520">
    <property type="entry name" value="Vg_fam"/>
</dbReference>
<feature type="region of interest" description="Disordered" evidence="5">
    <location>
        <begin position="60"/>
        <end position="132"/>
    </location>
</feature>
<name>A0A4C1XM42_EUMVA</name>
<keyword evidence="4" id="KW-0539">Nucleus</keyword>
<accession>A0A4C1XM42</accession>
<keyword evidence="7" id="KW-1185">Reference proteome</keyword>
<evidence type="ECO:0000313" key="7">
    <source>
        <dbReference type="Proteomes" id="UP000299102"/>
    </source>
</evidence>
<dbReference type="Pfam" id="PF07545">
    <property type="entry name" value="Vg_Tdu"/>
    <property type="match status" value="1"/>
</dbReference>
<protein>
    <submittedName>
        <fullName evidence="6">Protein vestigial</fullName>
    </submittedName>
</protein>
<evidence type="ECO:0000256" key="4">
    <source>
        <dbReference type="ARBA" id="ARBA00023242"/>
    </source>
</evidence>
<evidence type="ECO:0000256" key="3">
    <source>
        <dbReference type="ARBA" id="ARBA00023163"/>
    </source>
</evidence>
<dbReference type="EMBL" id="BGZK01000886">
    <property type="protein sequence ID" value="GBP64072.1"/>
    <property type="molecule type" value="Genomic_DNA"/>
</dbReference>
<dbReference type="OrthoDB" id="10069705at2759"/>
<proteinExistence type="predicted"/>
<dbReference type="STRING" id="151549.A0A4C1XM42"/>
<dbReference type="AlphaFoldDB" id="A0A4C1XM42"/>
<dbReference type="GO" id="GO:0005634">
    <property type="term" value="C:nucleus"/>
    <property type="evidence" value="ECO:0007669"/>
    <property type="project" value="UniProtKB-SubCell"/>
</dbReference>
<dbReference type="Proteomes" id="UP000299102">
    <property type="component" value="Unassembled WGS sequence"/>
</dbReference>
<evidence type="ECO:0000256" key="2">
    <source>
        <dbReference type="ARBA" id="ARBA00023015"/>
    </source>
</evidence>